<dbReference type="RefSeq" id="WP_015762978.1">
    <property type="nucleotide sequence ID" value="NZ_CP039375.1"/>
</dbReference>
<dbReference type="PIRSF" id="PIRSF005357">
    <property type="entry name" value="UCP005357"/>
    <property type="match status" value="1"/>
</dbReference>
<dbReference type="PANTHER" id="PTHR39662">
    <property type="entry name" value="DUF354 DOMAIN-CONTAINING PROTEIN-RELATED"/>
    <property type="match status" value="1"/>
</dbReference>
<dbReference type="AlphaFoldDB" id="A0A4D6KGR1"/>
<dbReference type="Gene3D" id="3.40.50.2000">
    <property type="entry name" value="Glycogen Phosphorylase B"/>
    <property type="match status" value="1"/>
</dbReference>
<evidence type="ECO:0000256" key="1">
    <source>
        <dbReference type="SAM" id="MobiDB-lite"/>
    </source>
</evidence>
<gene>
    <name evidence="2" type="ORF">E5139_13245</name>
</gene>
<dbReference type="GeneID" id="42179923"/>
<evidence type="ECO:0000313" key="3">
    <source>
        <dbReference type="Proteomes" id="UP000297053"/>
    </source>
</evidence>
<dbReference type="SUPFAM" id="SSF53756">
    <property type="entry name" value="UDP-Glycosyltransferase/glycogen phosphorylase"/>
    <property type="match status" value="1"/>
</dbReference>
<proteinExistence type="predicted"/>
<dbReference type="Proteomes" id="UP000297053">
    <property type="component" value="Chromosome"/>
</dbReference>
<dbReference type="OMA" id="DVGQHGI"/>
<dbReference type="InterPro" id="IPR007152">
    <property type="entry name" value="DUF354"/>
</dbReference>
<feature type="region of interest" description="Disordered" evidence="1">
    <location>
        <begin position="1"/>
        <end position="31"/>
    </location>
</feature>
<dbReference type="Pfam" id="PF04007">
    <property type="entry name" value="DUF354"/>
    <property type="match status" value="1"/>
</dbReference>
<dbReference type="PANTHER" id="PTHR39662:SF1">
    <property type="entry name" value="DUF354 DOMAIN-CONTAINING PROTEIN"/>
    <property type="match status" value="1"/>
</dbReference>
<evidence type="ECO:0000313" key="2">
    <source>
        <dbReference type="EMBL" id="QCD66562.1"/>
    </source>
</evidence>
<reference evidence="2 3" key="1">
    <citation type="submission" date="2019-04" db="EMBL/GenBank/DDBJ databases">
        <title>Complete genome sequence of Arthrobacter sp. ZXY-2 associated with effective atrazine degradation and salt adaptation.</title>
        <authorList>
            <person name="Zhao X."/>
        </authorList>
    </citation>
    <scope>NUCLEOTIDE SEQUENCE [LARGE SCALE GENOMIC DNA]</scope>
    <source>
        <strain evidence="3">ZP60</strain>
    </source>
</reference>
<organism evidence="2 3">
    <name type="scientific">Halomicrobium mukohataei</name>
    <dbReference type="NCBI Taxonomy" id="57705"/>
    <lineage>
        <taxon>Archaea</taxon>
        <taxon>Methanobacteriati</taxon>
        <taxon>Methanobacteriota</taxon>
        <taxon>Stenosarchaea group</taxon>
        <taxon>Halobacteria</taxon>
        <taxon>Halobacteriales</taxon>
        <taxon>Haloarculaceae</taxon>
        <taxon>Halomicrobium</taxon>
    </lineage>
</organism>
<dbReference type="EMBL" id="CP039375">
    <property type="protein sequence ID" value="QCD66562.1"/>
    <property type="molecule type" value="Genomic_DNA"/>
</dbReference>
<protein>
    <submittedName>
        <fullName evidence="2">DUF354 domain-containing protein</fullName>
    </submittedName>
</protein>
<accession>A0A4D6KGR1</accession>
<name>A0A4D6KGR1_9EURY</name>
<reference evidence="2 3" key="2">
    <citation type="submission" date="2019-04" db="EMBL/GenBank/DDBJ databases">
        <authorList>
            <person name="Yang S."/>
            <person name="Wei W."/>
        </authorList>
    </citation>
    <scope>NUCLEOTIDE SEQUENCE [LARGE SCALE GENOMIC DNA]</scope>
    <source>
        <strain evidence="3">ZP60</strain>
    </source>
</reference>
<dbReference type="KEGG" id="halz:E5139_13245"/>
<sequence length="379" mass="41198">MRRRHASAVTATDTPRNATVPPDQNGVGTPPAEQTERLRVLITIQHPAHVHFYRPVIEELTADGHEVRVCTREKDVATELLTAFDIEHSVLAGSGQSTLGRIGVQALYELRLLATARRFQPDVVTAIGGVAAAHVATALGAKSVVLTDSEPAALTNRLAFPFADVVCTPAWYDGEVDARHVRYEGLHELAYLHPERFEPDREVVRAAGVDPSADYSLVRFVSWDAQHDVGEGGLSRAGKEAIVETLAEAGEVYITSEEPLDAPLDQYRLPVAPADLHHLLAFAQLYVGDSQTMATEAALLGTPAVRCNSFAGGDDMANFRRLAEYGLVFSTDDEAEAHDRIETLLADDDGDWDRRRGEFVAETIDVASFVRDVLVAVGT</sequence>